<protein>
    <submittedName>
        <fullName evidence="2">Uncharacterized protein DUF1214</fullName>
    </submittedName>
</protein>
<evidence type="ECO:0000313" key="3">
    <source>
        <dbReference type="Proteomes" id="UP000245712"/>
    </source>
</evidence>
<organism evidence="2 3">
    <name type="scientific">Paraburkholderia unamae</name>
    <dbReference type="NCBI Taxonomy" id="219649"/>
    <lineage>
        <taxon>Bacteria</taxon>
        <taxon>Pseudomonadati</taxon>
        <taxon>Pseudomonadota</taxon>
        <taxon>Betaproteobacteria</taxon>
        <taxon>Burkholderiales</taxon>
        <taxon>Burkholderiaceae</taxon>
        <taxon>Paraburkholderia</taxon>
    </lineage>
</organism>
<evidence type="ECO:0000313" key="2">
    <source>
        <dbReference type="EMBL" id="PVX75659.1"/>
    </source>
</evidence>
<sequence length="409" mass="46542">MTASQITASPQLNEAWFAYHAALDEMRQQMEATPRFQQTPQHRAKAYHTLMEMQAMAYNFAIAPRMLHPRIFVNCGWSTDMYTLGQNGQDFLYGVAFVDGAQTYRLKGRMGDISLFLLQTLNGLFGEPDVKVDGNYDWADFKVDDDGRFEVILSPQRHEGNWIRLNPEIGFQFMLIRRALPRWDGDPGELSLERISELPHDHYDGDEFDEAAMAARIRRATLFVRYLTHDFNVNLYDMYFAQAGGKKNVMGLLPGTVTSQVGSPTSNYAMGVFELKDDEALVIEMDQVPNGVYWSFQLGDVWSRSLNFSSRQSSLNNWESAVDGDGKLRIVVSLRDPGVNNWLDPCGRVEGTVVFRNYRATSSPVPTSRLVKFAELERLLPAGTKRVSAQEREAAMERRRQAMLKLYGE</sequence>
<proteinExistence type="predicted"/>
<dbReference type="Pfam" id="PF06742">
    <property type="entry name" value="DUF1214"/>
    <property type="match status" value="1"/>
</dbReference>
<name>A0ABX5KDX0_9BURK</name>
<comment type="caution">
    <text evidence="2">The sequence shown here is derived from an EMBL/GenBank/DDBJ whole genome shotgun (WGS) entry which is preliminary data.</text>
</comment>
<dbReference type="RefSeq" id="WP_116613354.1">
    <property type="nucleotide sequence ID" value="NZ_QEOB01000017.1"/>
</dbReference>
<dbReference type="EMBL" id="QEOB01000017">
    <property type="protein sequence ID" value="PVX75659.1"/>
    <property type="molecule type" value="Genomic_DNA"/>
</dbReference>
<accession>A0ABX5KDX0</accession>
<keyword evidence="3" id="KW-1185">Reference proteome</keyword>
<feature type="domain" description="DUF1214" evidence="1">
    <location>
        <begin position="283"/>
        <end position="360"/>
    </location>
</feature>
<dbReference type="InterPro" id="IPR010621">
    <property type="entry name" value="DUF1214"/>
</dbReference>
<reference evidence="2 3" key="1">
    <citation type="submission" date="2018-05" db="EMBL/GenBank/DDBJ databases">
        <title>Genomic Encyclopedia of Type Strains, Phase IV (KMG-V): Genome sequencing to study the core and pangenomes of soil and plant-associated prokaryotes.</title>
        <authorList>
            <person name="Whitman W."/>
        </authorList>
    </citation>
    <scope>NUCLEOTIDE SEQUENCE [LARGE SCALE GENOMIC DNA]</scope>
    <source>
        <strain evidence="2 3">SCZa-39</strain>
    </source>
</reference>
<evidence type="ECO:0000259" key="1">
    <source>
        <dbReference type="Pfam" id="PF06742"/>
    </source>
</evidence>
<dbReference type="Proteomes" id="UP000245712">
    <property type="component" value="Unassembled WGS sequence"/>
</dbReference>
<gene>
    <name evidence="2" type="ORF">C7402_11771</name>
</gene>
<dbReference type="SUPFAM" id="SSF160935">
    <property type="entry name" value="VPA0735-like"/>
    <property type="match status" value="1"/>
</dbReference>